<evidence type="ECO:0000256" key="1">
    <source>
        <dbReference type="ARBA" id="ARBA00001966"/>
    </source>
</evidence>
<sequence length="222" mass="24492">MEKLSIFEVMGPIMIGPSSSHTAGAVRIGNMARKLLDEEPKVMKIYFHGSFAETYKGHGTDVAIVGGLLGFGPDDERICNSLDIAKEKGIQVEFYRFEMPNAHPNTIKLELTRFDGTTLEVVGSSIGGGEIRITRINRFSVNLTGKYPTVWILHIDKPGIIAKVTSTLALNGINIAFMEVFREDKGALSSMVIQTDQDVSEDVVREINSFIGVKLCRYIQPI</sequence>
<dbReference type="CDD" id="cd04903">
    <property type="entry name" value="ACT_LSD"/>
    <property type="match status" value="1"/>
</dbReference>
<dbReference type="RefSeq" id="WP_127016046.1">
    <property type="nucleotide sequence ID" value="NZ_CP016379.1"/>
</dbReference>
<keyword evidence="6 11" id="KW-0479">Metal-binding</keyword>
<comment type="similarity">
    <text evidence="3 11 12">Belongs to the iron-sulfur dependent L-serine dehydratase family.</text>
</comment>
<accession>A0A3Q9HR52</accession>
<dbReference type="InterPro" id="IPR004643">
    <property type="entry name" value="Fe-S_L-Ser_bsu"/>
</dbReference>
<dbReference type="InterPro" id="IPR045865">
    <property type="entry name" value="ACT-like_dom_sf"/>
</dbReference>
<dbReference type="SUPFAM" id="SSF55021">
    <property type="entry name" value="ACT-like"/>
    <property type="match status" value="1"/>
</dbReference>
<dbReference type="NCBIfam" id="TIGR00719">
    <property type="entry name" value="sda_beta"/>
    <property type="match status" value="1"/>
</dbReference>
<keyword evidence="9 11" id="KW-0456">Lyase</keyword>
<dbReference type="GO" id="GO:0051539">
    <property type="term" value="F:4 iron, 4 sulfur cluster binding"/>
    <property type="evidence" value="ECO:0007669"/>
    <property type="project" value="UniProtKB-UniRule"/>
</dbReference>
<dbReference type="Proteomes" id="UP000267250">
    <property type="component" value="Chromosome"/>
</dbReference>
<keyword evidence="15" id="KW-1185">Reference proteome</keyword>
<evidence type="ECO:0000256" key="3">
    <source>
        <dbReference type="ARBA" id="ARBA00008636"/>
    </source>
</evidence>
<dbReference type="PROSITE" id="PS51671">
    <property type="entry name" value="ACT"/>
    <property type="match status" value="1"/>
</dbReference>
<keyword evidence="5 11" id="KW-0004">4Fe-4S</keyword>
<dbReference type="KEGG" id="aft:BBF96_04495"/>
<evidence type="ECO:0000256" key="12">
    <source>
        <dbReference type="RuleBase" id="RU366059"/>
    </source>
</evidence>
<evidence type="ECO:0000256" key="11">
    <source>
        <dbReference type="PIRNR" id="PIRNR036692"/>
    </source>
</evidence>
<dbReference type="SUPFAM" id="SSF143548">
    <property type="entry name" value="Serine metabolism enzymes domain"/>
    <property type="match status" value="1"/>
</dbReference>
<dbReference type="EMBL" id="CP016379">
    <property type="protein sequence ID" value="AZR72715.1"/>
    <property type="molecule type" value="Genomic_DNA"/>
</dbReference>
<dbReference type="InterPro" id="IPR029009">
    <property type="entry name" value="ASB_dom_sf"/>
</dbReference>
<comment type="cofactor">
    <cofactor evidence="1 12">
        <name>[4Fe-4S] cluster</name>
        <dbReference type="ChEBI" id="CHEBI:49883"/>
    </cofactor>
</comment>
<evidence type="ECO:0000256" key="7">
    <source>
        <dbReference type="ARBA" id="ARBA00023004"/>
    </source>
</evidence>
<dbReference type="InterPro" id="IPR002912">
    <property type="entry name" value="ACT_dom"/>
</dbReference>
<keyword evidence="4 11" id="KW-0312">Gluconeogenesis</keyword>
<evidence type="ECO:0000256" key="5">
    <source>
        <dbReference type="ARBA" id="ARBA00022485"/>
    </source>
</evidence>
<evidence type="ECO:0000313" key="14">
    <source>
        <dbReference type="EMBL" id="AZR72715.1"/>
    </source>
</evidence>
<evidence type="ECO:0000259" key="13">
    <source>
        <dbReference type="PROSITE" id="PS51671"/>
    </source>
</evidence>
<evidence type="ECO:0000256" key="8">
    <source>
        <dbReference type="ARBA" id="ARBA00023014"/>
    </source>
</evidence>
<dbReference type="Gene3D" id="3.30.1330.90">
    <property type="entry name" value="D-3-phosphoglycerate dehydrogenase, domain 3"/>
    <property type="match status" value="1"/>
</dbReference>
<dbReference type="UniPathway" id="UPA00138"/>
<keyword evidence="8 11" id="KW-0411">Iron-sulfur</keyword>
<evidence type="ECO:0000256" key="2">
    <source>
        <dbReference type="ARBA" id="ARBA00004742"/>
    </source>
</evidence>
<feature type="domain" description="ACT" evidence="13">
    <location>
        <begin position="149"/>
        <end position="221"/>
    </location>
</feature>
<dbReference type="GO" id="GO:0006094">
    <property type="term" value="P:gluconeogenesis"/>
    <property type="evidence" value="ECO:0007669"/>
    <property type="project" value="UniProtKB-UniRule"/>
</dbReference>
<dbReference type="AlphaFoldDB" id="A0A3Q9HR52"/>
<dbReference type="PANTHER" id="PTHR30182:SF12">
    <property type="entry name" value="L-SERINE DEHYDRATASE, BETA CHAIN-RELATED"/>
    <property type="match status" value="1"/>
</dbReference>
<dbReference type="FunFam" id="3.30.1330.90:FF:000004">
    <property type="entry name" value="L-serine dehydratase, iron-sulfur-dependent subunit beta"/>
    <property type="match status" value="1"/>
</dbReference>
<dbReference type="GO" id="GO:0046872">
    <property type="term" value="F:metal ion binding"/>
    <property type="evidence" value="ECO:0007669"/>
    <property type="project" value="UniProtKB-UniRule"/>
</dbReference>
<dbReference type="Pfam" id="PF01842">
    <property type="entry name" value="ACT"/>
    <property type="match status" value="1"/>
</dbReference>
<gene>
    <name evidence="14" type="ORF">BBF96_04495</name>
</gene>
<evidence type="ECO:0000313" key="15">
    <source>
        <dbReference type="Proteomes" id="UP000267250"/>
    </source>
</evidence>
<dbReference type="OrthoDB" id="9813137at2"/>
<reference evidence="14 15" key="1">
    <citation type="submission" date="2016-07" db="EMBL/GenBank/DDBJ databases">
        <title>Genome and transcriptome analysis of iron-reducing fermentative bacteria Anoxybacter fermentans.</title>
        <authorList>
            <person name="Zeng X."/>
            <person name="Shao Z."/>
        </authorList>
    </citation>
    <scope>NUCLEOTIDE SEQUENCE [LARGE SCALE GENOMIC DNA]</scope>
    <source>
        <strain evidence="14 15">DY22613</strain>
    </source>
</reference>
<dbReference type="Gene3D" id="3.30.70.260">
    <property type="match status" value="1"/>
</dbReference>
<organism evidence="14 15">
    <name type="scientific">Anoxybacter fermentans</name>
    <dbReference type="NCBI Taxonomy" id="1323375"/>
    <lineage>
        <taxon>Bacteria</taxon>
        <taxon>Bacillati</taxon>
        <taxon>Bacillota</taxon>
        <taxon>Clostridia</taxon>
        <taxon>Halanaerobiales</taxon>
        <taxon>Anoxybacter</taxon>
    </lineage>
</organism>
<comment type="pathway">
    <text evidence="2 11">Carbohydrate biosynthesis; gluconeogenesis.</text>
</comment>
<evidence type="ECO:0000256" key="9">
    <source>
        <dbReference type="ARBA" id="ARBA00023239"/>
    </source>
</evidence>
<evidence type="ECO:0000256" key="10">
    <source>
        <dbReference type="ARBA" id="ARBA00049406"/>
    </source>
</evidence>
<protein>
    <recommendedName>
        <fullName evidence="11">L-serine deaminase</fullName>
    </recommendedName>
</protein>
<name>A0A3Q9HR52_9FIRM</name>
<evidence type="ECO:0000256" key="6">
    <source>
        <dbReference type="ARBA" id="ARBA00022723"/>
    </source>
</evidence>
<dbReference type="Pfam" id="PF03315">
    <property type="entry name" value="SDH_beta"/>
    <property type="match status" value="1"/>
</dbReference>
<dbReference type="GO" id="GO:0003941">
    <property type="term" value="F:L-serine ammonia-lyase activity"/>
    <property type="evidence" value="ECO:0007669"/>
    <property type="project" value="UniProtKB-UniRule"/>
</dbReference>
<dbReference type="PANTHER" id="PTHR30182">
    <property type="entry name" value="L-SERINE DEHYDRATASE"/>
    <property type="match status" value="1"/>
</dbReference>
<dbReference type="InterPro" id="IPR051318">
    <property type="entry name" value="Fe-S_L-Ser"/>
</dbReference>
<proteinExistence type="inferred from homology"/>
<dbReference type="InterPro" id="IPR005131">
    <property type="entry name" value="Ser_deHydtase_bsu"/>
</dbReference>
<keyword evidence="7 11" id="KW-0408">Iron</keyword>
<evidence type="ECO:0000256" key="4">
    <source>
        <dbReference type="ARBA" id="ARBA00022432"/>
    </source>
</evidence>
<comment type="catalytic activity">
    <reaction evidence="10 11 12">
        <text>L-serine = pyruvate + NH4(+)</text>
        <dbReference type="Rhea" id="RHEA:19169"/>
        <dbReference type="ChEBI" id="CHEBI:15361"/>
        <dbReference type="ChEBI" id="CHEBI:28938"/>
        <dbReference type="ChEBI" id="CHEBI:33384"/>
        <dbReference type="EC" id="4.3.1.17"/>
    </reaction>
</comment>
<dbReference type="PIRSF" id="PIRSF036692">
    <property type="entry name" value="SDH_B"/>
    <property type="match status" value="1"/>
</dbReference>